<dbReference type="InterPro" id="IPR011773">
    <property type="entry name" value="DNA-dir_RpoA"/>
</dbReference>
<dbReference type="NCBIfam" id="NF003519">
    <property type="entry name" value="PRK05182.2-5"/>
    <property type="match status" value="1"/>
</dbReference>
<evidence type="ECO:0000256" key="1">
    <source>
        <dbReference type="ARBA" id="ARBA00007123"/>
    </source>
</evidence>
<comment type="caution">
    <text evidence="13">The sequence shown here is derived from an EMBL/GenBank/DDBJ whole genome shotgun (WGS) entry which is preliminary data.</text>
</comment>
<evidence type="ECO:0000256" key="11">
    <source>
        <dbReference type="HAMAP-Rule" id="MF_00059"/>
    </source>
</evidence>
<evidence type="ECO:0000256" key="6">
    <source>
        <dbReference type="ARBA" id="ARBA00022695"/>
    </source>
</evidence>
<keyword evidence="5 11" id="KW-0808">Transferase</keyword>
<evidence type="ECO:0000313" key="13">
    <source>
        <dbReference type="EMBL" id="HIW00346.1"/>
    </source>
</evidence>
<dbReference type="NCBIfam" id="TIGR02027">
    <property type="entry name" value="rpoA"/>
    <property type="match status" value="1"/>
</dbReference>
<dbReference type="Proteomes" id="UP000886752">
    <property type="component" value="Unassembled WGS sequence"/>
</dbReference>
<dbReference type="Gene3D" id="2.170.120.12">
    <property type="entry name" value="DNA-directed RNA polymerase, insert domain"/>
    <property type="match status" value="1"/>
</dbReference>
<dbReference type="Pfam" id="PF01000">
    <property type="entry name" value="RNA_pol_A_bac"/>
    <property type="match status" value="1"/>
</dbReference>
<organism evidence="13 14">
    <name type="scientific">Candidatus Desulfovibrio intestinipullorum</name>
    <dbReference type="NCBI Taxonomy" id="2838536"/>
    <lineage>
        <taxon>Bacteria</taxon>
        <taxon>Pseudomonadati</taxon>
        <taxon>Thermodesulfobacteriota</taxon>
        <taxon>Desulfovibrionia</taxon>
        <taxon>Desulfovibrionales</taxon>
        <taxon>Desulfovibrionaceae</taxon>
        <taxon>Desulfovibrio</taxon>
    </lineage>
</organism>
<reference evidence="13" key="1">
    <citation type="journal article" date="2021" name="PeerJ">
        <title>Extensive microbial diversity within the chicken gut microbiome revealed by metagenomics and culture.</title>
        <authorList>
            <person name="Gilroy R."/>
            <person name="Ravi A."/>
            <person name="Getino M."/>
            <person name="Pursley I."/>
            <person name="Horton D.L."/>
            <person name="Alikhan N.F."/>
            <person name="Baker D."/>
            <person name="Gharbi K."/>
            <person name="Hall N."/>
            <person name="Watson M."/>
            <person name="Adriaenssens E.M."/>
            <person name="Foster-Nyarko E."/>
            <person name="Jarju S."/>
            <person name="Secka A."/>
            <person name="Antonio M."/>
            <person name="Oren A."/>
            <person name="Chaudhuri R.R."/>
            <person name="La Ragione R."/>
            <person name="Hildebrand F."/>
            <person name="Pallen M.J."/>
        </authorList>
    </citation>
    <scope>NUCLEOTIDE SEQUENCE</scope>
    <source>
        <strain evidence="13">ChiHecec2B26-446</strain>
    </source>
</reference>
<dbReference type="Gene3D" id="3.30.1360.10">
    <property type="entry name" value="RNA polymerase, RBP11-like subunit"/>
    <property type="match status" value="1"/>
</dbReference>
<dbReference type="InterPro" id="IPR011260">
    <property type="entry name" value="RNAP_asu_C"/>
</dbReference>
<evidence type="ECO:0000256" key="7">
    <source>
        <dbReference type="ARBA" id="ARBA00023163"/>
    </source>
</evidence>
<dbReference type="InterPro" id="IPR011262">
    <property type="entry name" value="DNA-dir_RNA_pol_insert"/>
</dbReference>
<dbReference type="GO" id="GO:0046983">
    <property type="term" value="F:protein dimerization activity"/>
    <property type="evidence" value="ECO:0007669"/>
    <property type="project" value="InterPro"/>
</dbReference>
<comment type="subunit">
    <text evidence="11">Homodimer. The RNAP catalytic core consists of 2 alpha, 1 beta, 1 beta' and 1 omega subunit. When a sigma factor is associated with the core the holoenzyme is formed, which can initiate transcription.</text>
</comment>
<evidence type="ECO:0000256" key="4">
    <source>
        <dbReference type="ARBA" id="ARBA00022478"/>
    </source>
</evidence>
<comment type="similarity">
    <text evidence="1 11">Belongs to the RNA polymerase alpha chain family.</text>
</comment>
<dbReference type="CDD" id="cd06928">
    <property type="entry name" value="RNAP_alpha_NTD"/>
    <property type="match status" value="1"/>
</dbReference>
<dbReference type="FunFam" id="2.170.120.12:FF:000001">
    <property type="entry name" value="DNA-directed RNA polymerase subunit alpha"/>
    <property type="match status" value="1"/>
</dbReference>
<dbReference type="Pfam" id="PF03118">
    <property type="entry name" value="RNA_pol_A_CTD"/>
    <property type="match status" value="1"/>
</dbReference>
<reference evidence="13" key="2">
    <citation type="submission" date="2021-04" db="EMBL/GenBank/DDBJ databases">
        <authorList>
            <person name="Gilroy R."/>
        </authorList>
    </citation>
    <scope>NUCLEOTIDE SEQUENCE</scope>
    <source>
        <strain evidence="13">ChiHecec2B26-446</strain>
    </source>
</reference>
<keyword evidence="4 11" id="KW-0240">DNA-directed RNA polymerase</keyword>
<evidence type="ECO:0000256" key="8">
    <source>
        <dbReference type="ARBA" id="ARBA00032524"/>
    </source>
</evidence>
<evidence type="ECO:0000256" key="9">
    <source>
        <dbReference type="ARBA" id="ARBA00033070"/>
    </source>
</evidence>
<dbReference type="EC" id="2.7.7.6" evidence="2 11"/>
<dbReference type="SUPFAM" id="SSF56553">
    <property type="entry name" value="Insert subdomain of RNA polymerase alpha subunit"/>
    <property type="match status" value="1"/>
</dbReference>
<dbReference type="GO" id="GO:0000428">
    <property type="term" value="C:DNA-directed RNA polymerase complex"/>
    <property type="evidence" value="ECO:0007669"/>
    <property type="project" value="UniProtKB-KW"/>
</dbReference>
<evidence type="ECO:0000259" key="12">
    <source>
        <dbReference type="SMART" id="SM00662"/>
    </source>
</evidence>
<dbReference type="SMART" id="SM00662">
    <property type="entry name" value="RPOLD"/>
    <property type="match status" value="1"/>
</dbReference>
<gene>
    <name evidence="11" type="primary">rpoA</name>
    <name evidence="13" type="ORF">H9894_04065</name>
</gene>
<protein>
    <recommendedName>
        <fullName evidence="3 11">DNA-directed RNA polymerase subunit alpha</fullName>
        <shortName evidence="11">RNAP subunit alpha</shortName>
        <ecNumber evidence="2 11">2.7.7.6</ecNumber>
    </recommendedName>
    <alternativeName>
        <fullName evidence="9 11">RNA polymerase subunit alpha</fullName>
    </alternativeName>
    <alternativeName>
        <fullName evidence="8 11">Transcriptase subunit alpha</fullName>
    </alternativeName>
</protein>
<comment type="function">
    <text evidence="11">DNA-dependent RNA polymerase catalyzes the transcription of DNA into RNA using the four ribonucleoside triphosphates as substrates.</text>
</comment>
<dbReference type="AlphaFoldDB" id="A0A9D1PW53"/>
<dbReference type="GO" id="GO:0003899">
    <property type="term" value="F:DNA-directed RNA polymerase activity"/>
    <property type="evidence" value="ECO:0007669"/>
    <property type="project" value="UniProtKB-UniRule"/>
</dbReference>
<evidence type="ECO:0000256" key="2">
    <source>
        <dbReference type="ARBA" id="ARBA00012418"/>
    </source>
</evidence>
<dbReference type="Pfam" id="PF01193">
    <property type="entry name" value="RNA_pol_L"/>
    <property type="match status" value="1"/>
</dbReference>
<dbReference type="GO" id="GO:0006351">
    <property type="term" value="P:DNA-templated transcription"/>
    <property type="evidence" value="ECO:0007669"/>
    <property type="project" value="UniProtKB-UniRule"/>
</dbReference>
<accession>A0A9D1PW53</accession>
<dbReference type="InterPro" id="IPR036603">
    <property type="entry name" value="RBP11-like"/>
</dbReference>
<dbReference type="HAMAP" id="MF_00059">
    <property type="entry name" value="RNApol_bact_RpoA"/>
    <property type="match status" value="1"/>
</dbReference>
<evidence type="ECO:0000256" key="10">
    <source>
        <dbReference type="ARBA" id="ARBA00048552"/>
    </source>
</evidence>
<proteinExistence type="inferred from homology"/>
<dbReference type="InterPro" id="IPR036643">
    <property type="entry name" value="RNApol_insert_sf"/>
</dbReference>
<keyword evidence="7 11" id="KW-0804">Transcription</keyword>
<comment type="domain">
    <text evidence="11">The N-terminal domain is essential for RNAP assembly and basal transcription, whereas the C-terminal domain is involved in interaction with transcriptional regulators and with upstream promoter elements.</text>
</comment>
<dbReference type="EMBL" id="DXHV01000043">
    <property type="protein sequence ID" value="HIW00346.1"/>
    <property type="molecule type" value="Genomic_DNA"/>
</dbReference>
<dbReference type="GO" id="GO:0003677">
    <property type="term" value="F:DNA binding"/>
    <property type="evidence" value="ECO:0007669"/>
    <property type="project" value="UniProtKB-UniRule"/>
</dbReference>
<dbReference type="SUPFAM" id="SSF55257">
    <property type="entry name" value="RBP11-like subunits of RNA polymerase"/>
    <property type="match status" value="1"/>
</dbReference>
<dbReference type="InterPro" id="IPR011263">
    <property type="entry name" value="DNA-dir_RNA_pol_RpoA/D/Rpb3"/>
</dbReference>
<feature type="domain" description="DNA-directed RNA polymerase RpoA/D/Rpb3-type" evidence="12">
    <location>
        <begin position="35"/>
        <end position="242"/>
    </location>
</feature>
<comment type="catalytic activity">
    <reaction evidence="10 11">
        <text>RNA(n) + a ribonucleoside 5'-triphosphate = RNA(n+1) + diphosphate</text>
        <dbReference type="Rhea" id="RHEA:21248"/>
        <dbReference type="Rhea" id="RHEA-COMP:14527"/>
        <dbReference type="Rhea" id="RHEA-COMP:17342"/>
        <dbReference type="ChEBI" id="CHEBI:33019"/>
        <dbReference type="ChEBI" id="CHEBI:61557"/>
        <dbReference type="ChEBI" id="CHEBI:140395"/>
        <dbReference type="EC" id="2.7.7.6"/>
    </reaction>
</comment>
<dbReference type="Gene3D" id="1.10.150.20">
    <property type="entry name" value="5' to 3' exonuclease, C-terminal subdomain"/>
    <property type="match status" value="1"/>
</dbReference>
<evidence type="ECO:0000256" key="3">
    <source>
        <dbReference type="ARBA" id="ARBA00015972"/>
    </source>
</evidence>
<evidence type="ECO:0000256" key="5">
    <source>
        <dbReference type="ARBA" id="ARBA00022679"/>
    </source>
</evidence>
<keyword evidence="6 11" id="KW-0548">Nucleotidyltransferase</keyword>
<sequence>MLIKQGDRLINARNWSELVKPGKLVRDDEESDGMHGRFICEPLERGFGTTIGNALRRVLLSSLQGAAFVSVKITGVQHEFTTIHGVLEDVTDVILNLKQVRMAMDTDAPQRLTLHAEKKGDVTAAMIQANQHVLILNPEQHIATLTEDVELDMELEVRMGKGYVPHEMHEGLDDEIGLIALDSSFSPIRRVSYTIEQARVGQMTNYDRLILEVWTDGSVKPEDAIAYAAKIIKDQITVFINFDERAGGEFGSGASGVADMNENLFMSIDELELSVRATNCLRSANISTVGELVQRTENDMLKTKNFGRKSLDEIKNHLLSMGLDFGLKIDNYDKKYQEWKKQKEQQNEA</sequence>
<dbReference type="GO" id="GO:0005737">
    <property type="term" value="C:cytoplasm"/>
    <property type="evidence" value="ECO:0007669"/>
    <property type="project" value="UniProtKB-ARBA"/>
</dbReference>
<name>A0A9D1PW53_9BACT</name>
<dbReference type="NCBIfam" id="NF003513">
    <property type="entry name" value="PRK05182.1-2"/>
    <property type="match status" value="1"/>
</dbReference>
<dbReference type="SUPFAM" id="SSF47789">
    <property type="entry name" value="C-terminal domain of RNA polymerase alpha subunit"/>
    <property type="match status" value="1"/>
</dbReference>
<feature type="region of interest" description="Alpha C-terminal domain (alpha-CTD)" evidence="11">
    <location>
        <begin position="260"/>
        <end position="349"/>
    </location>
</feature>
<evidence type="ECO:0000313" key="14">
    <source>
        <dbReference type="Proteomes" id="UP000886752"/>
    </source>
</evidence>
<dbReference type="FunFam" id="1.10.150.20:FF:000001">
    <property type="entry name" value="DNA-directed RNA polymerase subunit alpha"/>
    <property type="match status" value="1"/>
</dbReference>
<feature type="region of interest" description="Alpha N-terminal domain (alpha-NTD)" evidence="11">
    <location>
        <begin position="1"/>
        <end position="243"/>
    </location>
</feature>